<dbReference type="Proteomes" id="UP001586593">
    <property type="component" value="Unassembled WGS sequence"/>
</dbReference>
<comment type="caution">
    <text evidence="2">The sequence shown here is derived from an EMBL/GenBank/DDBJ whole genome shotgun (WGS) entry which is preliminary data.</text>
</comment>
<feature type="compositionally biased region" description="Polar residues" evidence="1">
    <location>
        <begin position="77"/>
        <end position="89"/>
    </location>
</feature>
<evidence type="ECO:0000313" key="2">
    <source>
        <dbReference type="EMBL" id="KAL1880222.1"/>
    </source>
</evidence>
<proteinExistence type="predicted"/>
<name>A0ABR3XX54_9PEZI</name>
<accession>A0ABR3XX54</accession>
<evidence type="ECO:0000256" key="1">
    <source>
        <dbReference type="SAM" id="MobiDB-lite"/>
    </source>
</evidence>
<reference evidence="2 3" key="1">
    <citation type="journal article" date="2024" name="Commun. Biol.">
        <title>Comparative genomic analysis of thermophilic fungi reveals convergent evolutionary adaptations and gene losses.</title>
        <authorList>
            <person name="Steindorff A.S."/>
            <person name="Aguilar-Pontes M.V."/>
            <person name="Robinson A.J."/>
            <person name="Andreopoulos B."/>
            <person name="LaButti K."/>
            <person name="Kuo A."/>
            <person name="Mondo S."/>
            <person name="Riley R."/>
            <person name="Otillar R."/>
            <person name="Haridas S."/>
            <person name="Lipzen A."/>
            <person name="Grimwood J."/>
            <person name="Schmutz J."/>
            <person name="Clum A."/>
            <person name="Reid I.D."/>
            <person name="Moisan M.C."/>
            <person name="Butler G."/>
            <person name="Nguyen T.T.M."/>
            <person name="Dewar K."/>
            <person name="Conant G."/>
            <person name="Drula E."/>
            <person name="Henrissat B."/>
            <person name="Hansel C."/>
            <person name="Singer S."/>
            <person name="Hutchinson M.I."/>
            <person name="de Vries R.P."/>
            <person name="Natvig D.O."/>
            <person name="Powell A.J."/>
            <person name="Tsang A."/>
            <person name="Grigoriev I.V."/>
        </authorList>
    </citation>
    <scope>NUCLEOTIDE SEQUENCE [LARGE SCALE GENOMIC DNA]</scope>
    <source>
        <strain evidence="2 3">ATCC 24622</strain>
    </source>
</reference>
<evidence type="ECO:0000313" key="3">
    <source>
        <dbReference type="Proteomes" id="UP001586593"/>
    </source>
</evidence>
<feature type="region of interest" description="Disordered" evidence="1">
    <location>
        <begin position="72"/>
        <end position="95"/>
    </location>
</feature>
<dbReference type="EMBL" id="JAZHXJ010000034">
    <property type="protein sequence ID" value="KAL1880222.1"/>
    <property type="molecule type" value="Genomic_DNA"/>
</dbReference>
<keyword evidence="3" id="KW-1185">Reference proteome</keyword>
<sequence length="95" mass="10958">MHHRPAQPQTVPSLVNRRLQDGSCTRFISTLLLPQARPAVQRHRRNKRLLIPLCGFMGQPQRLTPRETCTRDPLLAIQTQQSSPLSRSRTTQRRP</sequence>
<organism evidence="2 3">
    <name type="scientific">Phialemonium thermophilum</name>
    <dbReference type="NCBI Taxonomy" id="223376"/>
    <lineage>
        <taxon>Eukaryota</taxon>
        <taxon>Fungi</taxon>
        <taxon>Dikarya</taxon>
        <taxon>Ascomycota</taxon>
        <taxon>Pezizomycotina</taxon>
        <taxon>Sordariomycetes</taxon>
        <taxon>Sordariomycetidae</taxon>
        <taxon>Cephalothecales</taxon>
        <taxon>Cephalothecaceae</taxon>
        <taxon>Phialemonium</taxon>
    </lineage>
</organism>
<gene>
    <name evidence="2" type="ORF">VTK73DRAFT_6050</name>
</gene>
<protein>
    <submittedName>
        <fullName evidence="2">Uncharacterized protein</fullName>
    </submittedName>
</protein>